<feature type="binding site" evidence="9">
    <location>
        <position position="137"/>
    </location>
    <ligand>
        <name>substrate</name>
    </ligand>
</feature>
<feature type="binding site" evidence="9">
    <location>
        <position position="179"/>
    </location>
    <ligand>
        <name>Zn(2+)</name>
        <dbReference type="ChEBI" id="CHEBI:29105"/>
        <label>2</label>
    </ligand>
</feature>
<dbReference type="InterPro" id="IPR006680">
    <property type="entry name" value="Amidohydro-rel"/>
</dbReference>
<accession>A0A1F6C6A2</accession>
<dbReference type="InterPro" id="IPR004721">
    <property type="entry name" value="DHOdimr"/>
</dbReference>
<evidence type="ECO:0000256" key="1">
    <source>
        <dbReference type="ARBA" id="ARBA00002368"/>
    </source>
</evidence>
<evidence type="ECO:0000256" key="3">
    <source>
        <dbReference type="ARBA" id="ARBA00005631"/>
    </source>
</evidence>
<comment type="caution">
    <text evidence="9">Lacks conserved residue(s) required for the propagation of feature annotation.</text>
</comment>
<feature type="binding site" evidence="9">
    <location>
        <position position="255"/>
    </location>
    <ligand>
        <name>substrate</name>
    </ligand>
</feature>
<comment type="catalytic activity">
    <reaction evidence="9 10">
        <text>(S)-dihydroorotate + H2O = N-carbamoyl-L-aspartate + H(+)</text>
        <dbReference type="Rhea" id="RHEA:24296"/>
        <dbReference type="ChEBI" id="CHEBI:15377"/>
        <dbReference type="ChEBI" id="CHEBI:15378"/>
        <dbReference type="ChEBI" id="CHEBI:30864"/>
        <dbReference type="ChEBI" id="CHEBI:32814"/>
        <dbReference type="EC" id="3.5.2.3"/>
    </reaction>
</comment>
<reference evidence="12 13" key="1">
    <citation type="journal article" date="2016" name="Nat. Commun.">
        <title>Thousands of microbial genomes shed light on interconnected biogeochemical processes in an aquifer system.</title>
        <authorList>
            <person name="Anantharaman K."/>
            <person name="Brown C.T."/>
            <person name="Hug L.A."/>
            <person name="Sharon I."/>
            <person name="Castelle C.J."/>
            <person name="Probst A.J."/>
            <person name="Thomas B.C."/>
            <person name="Singh A."/>
            <person name="Wilkins M.J."/>
            <person name="Karaoz U."/>
            <person name="Brodie E.L."/>
            <person name="Williams K.H."/>
            <person name="Hubbard S.S."/>
            <person name="Banfield J.F."/>
        </authorList>
    </citation>
    <scope>NUCLEOTIDE SEQUENCE [LARGE SCALE GENOMIC DNA]</scope>
</reference>
<gene>
    <name evidence="9" type="primary">pyrC</name>
    <name evidence="12" type="ORF">A2841_00585</name>
</gene>
<comment type="subunit">
    <text evidence="9">Homodimer.</text>
</comment>
<dbReference type="PROSITE" id="PS00483">
    <property type="entry name" value="DIHYDROOROTASE_2"/>
    <property type="match status" value="1"/>
</dbReference>
<feature type="binding site" evidence="9">
    <location>
        <position position="137"/>
    </location>
    <ligand>
        <name>Zn(2+)</name>
        <dbReference type="ChEBI" id="CHEBI:29105"/>
        <label>2</label>
    </ligand>
</feature>
<sequence length="362" mass="40422">MNTLTIRKPDDWHTHLRDGAMLEAVLPFTAQRFGRAVVMPNLSPNPIITTEEMRAYKARIEKTAASFPGFTPLMTYYLTENSSPEDIARGFKEGLATAVKVYPPGTSTNAEKGVMDIAKVYKTFEKMQEIGMPVLLHGERLRRDDGSGIDEVDYEKFFIETKLTPLLKDFPELKVVLEHSTSKDAVDFVLNEASTRLATTVTVHHLMVNAEEHPDREPYFHCFPIIKSEEDRTALRRAATSGSPYFFLGTDSAPHLVSAKESAKPPGGIFTAPAAIELYAQVFEEEGKLENLEAFASINGAKFYGLTPSEETITLEKNPWTIDEVVSVADTPSTPLGTGEKIRPFGYDEDPAKRLQIQWRMT</sequence>
<dbReference type="InterPro" id="IPR032466">
    <property type="entry name" value="Metal_Hydrolase"/>
</dbReference>
<dbReference type="UniPathway" id="UPA00070">
    <property type="reaction ID" value="UER00117"/>
</dbReference>
<dbReference type="PIRSF" id="PIRSF001237">
    <property type="entry name" value="DHOdimr"/>
    <property type="match status" value="1"/>
</dbReference>
<comment type="pathway">
    <text evidence="2 9 10">Pyrimidine metabolism; UMP biosynthesis via de novo pathway; (S)-dihydroorotate from bicarbonate: step 3/3.</text>
</comment>
<dbReference type="GO" id="GO:0006207">
    <property type="term" value="P:'de novo' pyrimidine nucleobase biosynthetic process"/>
    <property type="evidence" value="ECO:0007669"/>
    <property type="project" value="TreeGrafter"/>
</dbReference>
<evidence type="ECO:0000313" key="12">
    <source>
        <dbReference type="EMBL" id="OGG44612.1"/>
    </source>
</evidence>
<feature type="binding site" evidence="9">
    <location>
        <position position="15"/>
    </location>
    <ligand>
        <name>Zn(2+)</name>
        <dbReference type="ChEBI" id="CHEBI:29105"/>
        <label>1</label>
    </ligand>
</feature>
<comment type="cofactor">
    <cofactor evidence="9 10">
        <name>Zn(2+)</name>
        <dbReference type="ChEBI" id="CHEBI:29105"/>
    </cofactor>
    <text evidence="9 10">Binds 2 Zn(2+) ions per subunit.</text>
</comment>
<comment type="function">
    <text evidence="1 9">Catalyzes the reversible cyclization of carbamoyl aspartate to dihydroorotate.</text>
</comment>
<dbReference type="HAMAP" id="MF_00219">
    <property type="entry name" value="PyrC_classII"/>
    <property type="match status" value="1"/>
</dbReference>
<evidence type="ECO:0000313" key="13">
    <source>
        <dbReference type="Proteomes" id="UP000178249"/>
    </source>
</evidence>
<dbReference type="PANTHER" id="PTHR43137">
    <property type="entry name" value="DIHYDROOROTASE"/>
    <property type="match status" value="1"/>
</dbReference>
<dbReference type="SUPFAM" id="SSF51556">
    <property type="entry name" value="Metallo-dependent hydrolases"/>
    <property type="match status" value="1"/>
</dbReference>
<dbReference type="NCBIfam" id="TIGR00856">
    <property type="entry name" value="pyrC_dimer"/>
    <property type="match status" value="1"/>
</dbReference>
<dbReference type="GO" id="GO:0005829">
    <property type="term" value="C:cytosol"/>
    <property type="evidence" value="ECO:0007669"/>
    <property type="project" value="TreeGrafter"/>
</dbReference>
<evidence type="ECO:0000256" key="5">
    <source>
        <dbReference type="ARBA" id="ARBA00022723"/>
    </source>
</evidence>
<feature type="domain" description="Amidohydrolase-related" evidence="11">
    <location>
        <begin position="11"/>
        <end position="309"/>
    </location>
</feature>
<dbReference type="AlphaFoldDB" id="A0A1F6C6A2"/>
<evidence type="ECO:0000256" key="7">
    <source>
        <dbReference type="ARBA" id="ARBA00022833"/>
    </source>
</evidence>
<evidence type="ECO:0000256" key="9">
    <source>
        <dbReference type="HAMAP-Rule" id="MF_00219"/>
    </source>
</evidence>
<dbReference type="InterPro" id="IPR002195">
    <property type="entry name" value="Dihydroorotase_CS"/>
</dbReference>
<proteinExistence type="inferred from homology"/>
<dbReference type="GO" id="GO:0004151">
    <property type="term" value="F:dihydroorotase activity"/>
    <property type="evidence" value="ECO:0007669"/>
    <property type="project" value="UniProtKB-UniRule"/>
</dbReference>
<feature type="binding site" description="via carbamate group" evidence="9">
    <location>
        <position position="100"/>
    </location>
    <ligand>
        <name>Zn(2+)</name>
        <dbReference type="ChEBI" id="CHEBI:29105"/>
        <label>1</label>
    </ligand>
</feature>
<comment type="caution">
    <text evidence="12">The sequence shown here is derived from an EMBL/GenBank/DDBJ whole genome shotgun (WGS) entry which is preliminary data.</text>
</comment>
<feature type="modified residue" description="N6-carboxylysine" evidence="9">
    <location>
        <position position="100"/>
    </location>
</feature>
<dbReference type="Gene3D" id="3.20.20.140">
    <property type="entry name" value="Metal-dependent hydrolases"/>
    <property type="match status" value="1"/>
</dbReference>
<feature type="binding site" evidence="9">
    <location>
        <position position="251"/>
    </location>
    <ligand>
        <name>Zn(2+)</name>
        <dbReference type="ChEBI" id="CHEBI:29105"/>
        <label>1</label>
    </ligand>
</feature>
<evidence type="ECO:0000256" key="10">
    <source>
        <dbReference type="RuleBase" id="RU003440"/>
    </source>
</evidence>
<keyword evidence="6 9" id="KW-0378">Hydrolase</keyword>
<evidence type="ECO:0000259" key="11">
    <source>
        <dbReference type="Pfam" id="PF01979"/>
    </source>
</evidence>
<name>A0A1F6C6A2_9BACT</name>
<dbReference type="Proteomes" id="UP000178249">
    <property type="component" value="Unassembled WGS sequence"/>
</dbReference>
<feature type="binding site" evidence="9">
    <location>
        <begin position="15"/>
        <end position="17"/>
    </location>
    <ligand>
        <name>substrate</name>
    </ligand>
</feature>
<dbReference type="EMBL" id="MFKP01000005">
    <property type="protein sequence ID" value="OGG44612.1"/>
    <property type="molecule type" value="Genomic_DNA"/>
</dbReference>
<evidence type="ECO:0000256" key="2">
    <source>
        <dbReference type="ARBA" id="ARBA00004880"/>
    </source>
</evidence>
<comment type="similarity">
    <text evidence="3 9 10">Belongs to the metallo-dependent hydrolases superfamily. DHOase family. Class II DHOase subfamily.</text>
</comment>
<keyword evidence="8 9" id="KW-0665">Pyrimidine biosynthesis</keyword>
<organism evidence="12 13">
    <name type="scientific">Candidatus Kaiserbacteria bacterium RIFCSPHIGHO2_01_FULL_48_10</name>
    <dbReference type="NCBI Taxonomy" id="1798476"/>
    <lineage>
        <taxon>Bacteria</taxon>
        <taxon>Candidatus Kaiseribacteriota</taxon>
    </lineage>
</organism>
<dbReference type="GO" id="GO:0044205">
    <property type="term" value="P:'de novo' UMP biosynthetic process"/>
    <property type="evidence" value="ECO:0007669"/>
    <property type="project" value="UniProtKB-UniRule"/>
</dbReference>
<keyword evidence="7 9" id="KW-0862">Zinc</keyword>
<evidence type="ECO:0000256" key="8">
    <source>
        <dbReference type="ARBA" id="ARBA00022975"/>
    </source>
</evidence>
<evidence type="ECO:0000256" key="4">
    <source>
        <dbReference type="ARBA" id="ARBA00012860"/>
    </source>
</evidence>
<dbReference type="Pfam" id="PF01979">
    <property type="entry name" value="Amidohydro_1"/>
    <property type="match status" value="1"/>
</dbReference>
<dbReference type="GO" id="GO:0008270">
    <property type="term" value="F:zinc ion binding"/>
    <property type="evidence" value="ECO:0007669"/>
    <property type="project" value="UniProtKB-UniRule"/>
</dbReference>
<dbReference type="PANTHER" id="PTHR43137:SF1">
    <property type="entry name" value="DIHYDROOROTASE"/>
    <property type="match status" value="1"/>
</dbReference>
<feature type="binding site" evidence="9">
    <location>
        <position position="13"/>
    </location>
    <ligand>
        <name>Zn(2+)</name>
        <dbReference type="ChEBI" id="CHEBI:29105"/>
        <label>1</label>
    </ligand>
</feature>
<feature type="active site" evidence="9">
    <location>
        <position position="251"/>
    </location>
</feature>
<feature type="binding site" evidence="9">
    <location>
        <position position="41"/>
    </location>
    <ligand>
        <name>substrate</name>
    </ligand>
</feature>
<evidence type="ECO:0000256" key="6">
    <source>
        <dbReference type="ARBA" id="ARBA00022801"/>
    </source>
</evidence>
<dbReference type="EC" id="3.5.2.3" evidence="4 9"/>
<feature type="binding site" description="via carbamate group" evidence="9">
    <location>
        <position position="100"/>
    </location>
    <ligand>
        <name>Zn(2+)</name>
        <dbReference type="ChEBI" id="CHEBI:29105"/>
        <label>2</label>
    </ligand>
</feature>
<keyword evidence="5 9" id="KW-0479">Metal-binding</keyword>
<protein>
    <recommendedName>
        <fullName evidence="4 9">Dihydroorotase</fullName>
        <shortName evidence="9">DHOase</shortName>
        <ecNumber evidence="4 9">3.5.2.3</ecNumber>
    </recommendedName>
</protein>